<proteinExistence type="predicted"/>
<name>A0ABU1YD22_9FLAO</name>
<protein>
    <recommendedName>
        <fullName evidence="3">SprB repeat-containing protein</fullName>
    </recommendedName>
</protein>
<dbReference type="RefSeq" id="WP_310283562.1">
    <property type="nucleotide sequence ID" value="NZ_JAVDWQ010000019.1"/>
</dbReference>
<evidence type="ECO:0008006" key="3">
    <source>
        <dbReference type="Google" id="ProtNLM"/>
    </source>
</evidence>
<dbReference type="Proteomes" id="UP001269081">
    <property type="component" value="Unassembled WGS sequence"/>
</dbReference>
<gene>
    <name evidence="1" type="ORF">J2W48_004091</name>
</gene>
<dbReference type="EMBL" id="JAVDWQ010000019">
    <property type="protein sequence ID" value="MDR7212134.1"/>
    <property type="molecule type" value="Genomic_DNA"/>
</dbReference>
<keyword evidence="2" id="KW-1185">Reference proteome</keyword>
<organism evidence="1 2">
    <name type="scientific">Flavobacterium piscis</name>
    <dbReference type="NCBI Taxonomy" id="1114874"/>
    <lineage>
        <taxon>Bacteria</taxon>
        <taxon>Pseudomonadati</taxon>
        <taxon>Bacteroidota</taxon>
        <taxon>Flavobacteriia</taxon>
        <taxon>Flavobacteriales</taxon>
        <taxon>Flavobacteriaceae</taxon>
        <taxon>Flavobacterium</taxon>
    </lineage>
</organism>
<evidence type="ECO:0000313" key="2">
    <source>
        <dbReference type="Proteomes" id="UP001269081"/>
    </source>
</evidence>
<comment type="caution">
    <text evidence="1">The sequence shown here is derived from an EMBL/GenBank/DDBJ whole genome shotgun (WGS) entry which is preliminary data.</text>
</comment>
<sequence length="444" mass="49914">MKKLFLFLLLGFWQNGIGQVTTYSIKVSFSGRFYCEYNNFNWRLYNGANLIGANSGTSDTQEKTFPNVTSFNSFNFSLDANTSVEPCSSAQDECIRNTSVSSSSADLIKYPHLQLGGCDFMVGISEFKPNVTIKNLDTKTPTEICSGTQLSLAAFPAGFPDEAYHWQYSIDNQLTWIDVPLKINEKTTNNIAITNFHMEELLGVNFQNYHEKQIYFRLGYENNRNFTAPLSLKYSSCAPTINKIDYIGPICSGDNVNNVTVTFSRNLLDGEEIRYFQLRAVNPNTDIPVGTPGISLPSFTNDDPRNGLITKFDEKMTGVFSYTFKNFSGLNPNATYQVQYQAFQNNLTRGITTSPVQQNFRYEEPEPLTFKIIKADNPKCINDPVEISIAVTGGNDEYRFYVDGIEKTNPKPIKEADGYYHIKGLIPTAINNIKVMDANGCIEK</sequence>
<accession>A0ABU1YD22</accession>
<evidence type="ECO:0000313" key="1">
    <source>
        <dbReference type="EMBL" id="MDR7212134.1"/>
    </source>
</evidence>
<reference evidence="1 2" key="1">
    <citation type="submission" date="2023-07" db="EMBL/GenBank/DDBJ databases">
        <title>Sorghum-associated microbial communities from plants grown in Nebraska, USA.</title>
        <authorList>
            <person name="Schachtman D."/>
        </authorList>
    </citation>
    <scope>NUCLEOTIDE SEQUENCE [LARGE SCALE GENOMIC DNA]</scope>
    <source>
        <strain evidence="1 2">4129</strain>
    </source>
</reference>